<dbReference type="EMBL" id="LAZR01034083">
    <property type="protein sequence ID" value="KKL46296.1"/>
    <property type="molecule type" value="Genomic_DNA"/>
</dbReference>
<dbReference type="InterPro" id="IPR050129">
    <property type="entry name" value="Zn_alcohol_dh"/>
</dbReference>
<dbReference type="PANTHER" id="PTHR43401:SF2">
    <property type="entry name" value="L-THREONINE 3-DEHYDROGENASE"/>
    <property type="match status" value="1"/>
</dbReference>
<gene>
    <name evidence="2" type="ORF">LCGC14_2346960</name>
</gene>
<keyword evidence="1" id="KW-0560">Oxidoreductase</keyword>
<dbReference type="SUPFAM" id="SSF50129">
    <property type="entry name" value="GroES-like"/>
    <property type="match status" value="1"/>
</dbReference>
<sequence>DGFDIGRVMFREMEIIGSLGCRPVDYPRIINLVKNGSLLLKPLVTHTFSLSEINEAFNVMRSGEGIRIIILCQN</sequence>
<evidence type="ECO:0000256" key="1">
    <source>
        <dbReference type="ARBA" id="ARBA00023002"/>
    </source>
</evidence>
<dbReference type="PANTHER" id="PTHR43401">
    <property type="entry name" value="L-THREONINE 3-DEHYDROGENASE"/>
    <property type="match status" value="1"/>
</dbReference>
<dbReference type="Gene3D" id="3.40.50.720">
    <property type="entry name" value="NAD(P)-binding Rossmann-like Domain"/>
    <property type="match status" value="1"/>
</dbReference>
<organism evidence="2">
    <name type="scientific">marine sediment metagenome</name>
    <dbReference type="NCBI Taxonomy" id="412755"/>
    <lineage>
        <taxon>unclassified sequences</taxon>
        <taxon>metagenomes</taxon>
        <taxon>ecological metagenomes</taxon>
    </lineage>
</organism>
<evidence type="ECO:0000313" key="2">
    <source>
        <dbReference type="EMBL" id="KKL46296.1"/>
    </source>
</evidence>
<dbReference type="Gene3D" id="3.90.180.10">
    <property type="entry name" value="Medium-chain alcohol dehydrogenases, catalytic domain"/>
    <property type="match status" value="1"/>
</dbReference>
<dbReference type="AlphaFoldDB" id="A0A0F9CXV0"/>
<dbReference type="GO" id="GO:0016491">
    <property type="term" value="F:oxidoreductase activity"/>
    <property type="evidence" value="ECO:0007669"/>
    <property type="project" value="UniProtKB-KW"/>
</dbReference>
<evidence type="ECO:0008006" key="3">
    <source>
        <dbReference type="Google" id="ProtNLM"/>
    </source>
</evidence>
<name>A0A0F9CXV0_9ZZZZ</name>
<proteinExistence type="predicted"/>
<protein>
    <recommendedName>
        <fullName evidence="3">Alcohol dehydrogenase-like C-terminal domain-containing protein</fullName>
    </recommendedName>
</protein>
<feature type="non-terminal residue" evidence="2">
    <location>
        <position position="1"/>
    </location>
</feature>
<accession>A0A0F9CXV0</accession>
<reference evidence="2" key="1">
    <citation type="journal article" date="2015" name="Nature">
        <title>Complex archaea that bridge the gap between prokaryotes and eukaryotes.</title>
        <authorList>
            <person name="Spang A."/>
            <person name="Saw J.H."/>
            <person name="Jorgensen S.L."/>
            <person name="Zaremba-Niedzwiedzka K."/>
            <person name="Martijn J."/>
            <person name="Lind A.E."/>
            <person name="van Eijk R."/>
            <person name="Schleper C."/>
            <person name="Guy L."/>
            <person name="Ettema T.J."/>
        </authorList>
    </citation>
    <scope>NUCLEOTIDE SEQUENCE</scope>
</reference>
<dbReference type="InterPro" id="IPR011032">
    <property type="entry name" value="GroES-like_sf"/>
</dbReference>
<comment type="caution">
    <text evidence="2">The sequence shown here is derived from an EMBL/GenBank/DDBJ whole genome shotgun (WGS) entry which is preliminary data.</text>
</comment>